<dbReference type="PANTHER" id="PTHR46068:SF1">
    <property type="entry name" value="TRANSPOSASE IS30-LIKE HTH DOMAIN-CONTAINING PROTEIN"/>
    <property type="match status" value="1"/>
</dbReference>
<comment type="caution">
    <text evidence="1">The sequence shown here is derived from an EMBL/GenBank/DDBJ whole genome shotgun (WGS) entry which is preliminary data.</text>
</comment>
<dbReference type="PANTHER" id="PTHR46068">
    <property type="entry name" value="PROTEIN CBG27172"/>
    <property type="match status" value="1"/>
</dbReference>
<dbReference type="Proteomes" id="UP001165289">
    <property type="component" value="Unassembled WGS sequence"/>
</dbReference>
<name>A0AAV7JRC5_9METZ</name>
<gene>
    <name evidence="1" type="ORF">LOD99_5241</name>
</gene>
<sequence length="139" mass="15966">MIEEVWNRQNDRILATSSTAISENLKYIDRVQKPMSVMVWGGPAHAPKSTQDWLRARKIEFISEDEWPPSSPDLNPLDFSVWANLEASACAKPHKSLDSLKLSLQREWQKIPQYELRNVVGNFRTRLQAVISQKGGYID</sequence>
<dbReference type="AlphaFoldDB" id="A0AAV7JRC5"/>
<dbReference type="InterPro" id="IPR036397">
    <property type="entry name" value="RNaseH_sf"/>
</dbReference>
<dbReference type="GO" id="GO:0003676">
    <property type="term" value="F:nucleic acid binding"/>
    <property type="evidence" value="ECO:0007669"/>
    <property type="project" value="InterPro"/>
</dbReference>
<proteinExistence type="predicted"/>
<evidence type="ECO:0000313" key="2">
    <source>
        <dbReference type="Proteomes" id="UP001165289"/>
    </source>
</evidence>
<protein>
    <submittedName>
        <fullName evidence="1">Uncharacterized protein</fullName>
    </submittedName>
</protein>
<organism evidence="1 2">
    <name type="scientific">Oopsacas minuta</name>
    <dbReference type="NCBI Taxonomy" id="111878"/>
    <lineage>
        <taxon>Eukaryota</taxon>
        <taxon>Metazoa</taxon>
        <taxon>Porifera</taxon>
        <taxon>Hexactinellida</taxon>
        <taxon>Hexasterophora</taxon>
        <taxon>Lyssacinosida</taxon>
        <taxon>Leucopsacidae</taxon>
        <taxon>Oopsacas</taxon>
    </lineage>
</organism>
<keyword evidence="2" id="KW-1185">Reference proteome</keyword>
<dbReference type="Gene3D" id="3.30.420.10">
    <property type="entry name" value="Ribonuclease H-like superfamily/Ribonuclease H"/>
    <property type="match status" value="1"/>
</dbReference>
<dbReference type="EMBL" id="JAKMXF010000304">
    <property type="protein sequence ID" value="KAI6651434.1"/>
    <property type="molecule type" value="Genomic_DNA"/>
</dbReference>
<accession>A0AAV7JRC5</accession>
<reference evidence="1 2" key="1">
    <citation type="journal article" date="2023" name="BMC Biol.">
        <title>The compact genome of the sponge Oopsacas minuta (Hexactinellida) is lacking key metazoan core genes.</title>
        <authorList>
            <person name="Santini S."/>
            <person name="Schenkelaars Q."/>
            <person name="Jourda C."/>
            <person name="Duchesne M."/>
            <person name="Belahbib H."/>
            <person name="Rocher C."/>
            <person name="Selva M."/>
            <person name="Riesgo A."/>
            <person name="Vervoort M."/>
            <person name="Leys S.P."/>
            <person name="Kodjabachian L."/>
            <person name="Le Bivic A."/>
            <person name="Borchiellini C."/>
            <person name="Claverie J.M."/>
            <person name="Renard E."/>
        </authorList>
    </citation>
    <scope>NUCLEOTIDE SEQUENCE [LARGE SCALE GENOMIC DNA]</scope>
    <source>
        <strain evidence="1">SPO-2</strain>
    </source>
</reference>
<evidence type="ECO:0000313" key="1">
    <source>
        <dbReference type="EMBL" id="KAI6651434.1"/>
    </source>
</evidence>